<feature type="non-terminal residue" evidence="4">
    <location>
        <position position="188"/>
    </location>
</feature>
<dbReference type="Pfam" id="PF00023">
    <property type="entry name" value="Ank"/>
    <property type="match status" value="1"/>
</dbReference>
<proteinExistence type="predicted"/>
<dbReference type="OrthoDB" id="5806726at2759"/>
<dbReference type="PANTHER" id="PTHR24134">
    <property type="entry name" value="ANKYRIN REPEAT-CONTAINING PROTEIN DDB_G0279043"/>
    <property type="match status" value="1"/>
</dbReference>
<evidence type="ECO:0000256" key="1">
    <source>
        <dbReference type="ARBA" id="ARBA00022737"/>
    </source>
</evidence>
<dbReference type="PANTHER" id="PTHR24134:SF9">
    <property type="entry name" value="ANKYRIN REPEAT AND SOCS BOX PROTEIN 8"/>
    <property type="match status" value="1"/>
</dbReference>
<feature type="non-terminal residue" evidence="4">
    <location>
        <position position="1"/>
    </location>
</feature>
<keyword evidence="2 3" id="KW-0040">ANK repeat</keyword>
<gene>
    <name evidence="4" type="ORF">HICCMSTLAB_LOCUS39</name>
</gene>
<dbReference type="InterPro" id="IPR002110">
    <property type="entry name" value="Ankyrin_rpt"/>
</dbReference>
<evidence type="ECO:0000256" key="2">
    <source>
        <dbReference type="ARBA" id="ARBA00023043"/>
    </source>
</evidence>
<keyword evidence="5" id="KW-1185">Reference proteome</keyword>
<comment type="caution">
    <text evidence="4">The sequence shown here is derived from an EMBL/GenBank/DDBJ whole genome shotgun (WGS) entry which is preliminary data.</text>
</comment>
<dbReference type="Gene3D" id="1.25.40.20">
    <property type="entry name" value="Ankyrin repeat-containing domain"/>
    <property type="match status" value="1"/>
</dbReference>
<sequence>FLLEKNADTKLGTEHLAPVILSAISLNRLKYVKKLVTAGVDVNQIICATDTYNEYSGRLNDEDNYNTHIGYDVYTPLEFAVNQNAYEIAEFLISQGADVHERDFKGEMGDSPMGIATLANNVGMIKMLIKHLMKAALENGCSESLKFLLSQPFIKINSLTNDKKSCLHFPEIWYMEYWIADVDYSLQD</sequence>
<accession>A0A8J2E9Q8</accession>
<evidence type="ECO:0000313" key="5">
    <source>
        <dbReference type="Proteomes" id="UP000786811"/>
    </source>
</evidence>
<reference evidence="4" key="1">
    <citation type="submission" date="2021-04" db="EMBL/GenBank/DDBJ databases">
        <authorList>
            <person name="Chebbi M.A.C M."/>
        </authorList>
    </citation>
    <scope>NUCLEOTIDE SEQUENCE</scope>
</reference>
<evidence type="ECO:0000256" key="3">
    <source>
        <dbReference type="PROSITE-ProRule" id="PRU00023"/>
    </source>
</evidence>
<protein>
    <submittedName>
        <fullName evidence="4">Uncharacterized protein</fullName>
    </submittedName>
</protein>
<dbReference type="SMART" id="SM00248">
    <property type="entry name" value="ANK"/>
    <property type="match status" value="3"/>
</dbReference>
<dbReference type="InterPro" id="IPR036770">
    <property type="entry name" value="Ankyrin_rpt-contain_sf"/>
</dbReference>
<dbReference type="EMBL" id="CAJNRD030000331">
    <property type="protein sequence ID" value="CAG5071437.1"/>
    <property type="molecule type" value="Genomic_DNA"/>
</dbReference>
<name>A0A8J2E9Q8_COTCN</name>
<evidence type="ECO:0000313" key="4">
    <source>
        <dbReference type="EMBL" id="CAG5071437.1"/>
    </source>
</evidence>
<feature type="repeat" description="ANK" evidence="3">
    <location>
        <begin position="72"/>
        <end position="104"/>
    </location>
</feature>
<dbReference type="SUPFAM" id="SSF48403">
    <property type="entry name" value="Ankyrin repeat"/>
    <property type="match status" value="1"/>
</dbReference>
<dbReference type="PROSITE" id="PS50297">
    <property type="entry name" value="ANK_REP_REGION"/>
    <property type="match status" value="1"/>
</dbReference>
<organism evidence="4 5">
    <name type="scientific">Cotesia congregata</name>
    <name type="common">Parasitoid wasp</name>
    <name type="synonym">Apanteles congregatus</name>
    <dbReference type="NCBI Taxonomy" id="51543"/>
    <lineage>
        <taxon>Eukaryota</taxon>
        <taxon>Metazoa</taxon>
        <taxon>Ecdysozoa</taxon>
        <taxon>Arthropoda</taxon>
        <taxon>Hexapoda</taxon>
        <taxon>Insecta</taxon>
        <taxon>Pterygota</taxon>
        <taxon>Neoptera</taxon>
        <taxon>Endopterygota</taxon>
        <taxon>Hymenoptera</taxon>
        <taxon>Apocrita</taxon>
        <taxon>Ichneumonoidea</taxon>
        <taxon>Braconidae</taxon>
        <taxon>Microgastrinae</taxon>
        <taxon>Cotesia</taxon>
    </lineage>
</organism>
<keyword evidence="1" id="KW-0677">Repeat</keyword>
<dbReference type="Proteomes" id="UP000786811">
    <property type="component" value="Unassembled WGS sequence"/>
</dbReference>
<dbReference type="AlphaFoldDB" id="A0A8J2E9Q8"/>
<dbReference type="PROSITE" id="PS50088">
    <property type="entry name" value="ANK_REPEAT"/>
    <property type="match status" value="1"/>
</dbReference>